<proteinExistence type="predicted"/>
<dbReference type="Proteomes" id="UP001433268">
    <property type="component" value="Unassembled WGS sequence"/>
</dbReference>
<organism evidence="2 3">
    <name type="scientific">Apiospora hydei</name>
    <dbReference type="NCBI Taxonomy" id="1337664"/>
    <lineage>
        <taxon>Eukaryota</taxon>
        <taxon>Fungi</taxon>
        <taxon>Dikarya</taxon>
        <taxon>Ascomycota</taxon>
        <taxon>Pezizomycotina</taxon>
        <taxon>Sordariomycetes</taxon>
        <taxon>Xylariomycetidae</taxon>
        <taxon>Amphisphaeriales</taxon>
        <taxon>Apiosporaceae</taxon>
        <taxon>Apiospora</taxon>
    </lineage>
</organism>
<gene>
    <name evidence="2" type="ORF">PG997_006819</name>
</gene>
<protein>
    <submittedName>
        <fullName evidence="2">Uncharacterized protein</fullName>
    </submittedName>
</protein>
<feature type="compositionally biased region" description="Basic and acidic residues" evidence="1">
    <location>
        <begin position="15"/>
        <end position="37"/>
    </location>
</feature>
<evidence type="ECO:0000313" key="3">
    <source>
        <dbReference type="Proteomes" id="UP001433268"/>
    </source>
</evidence>
<keyword evidence="3" id="KW-1185">Reference proteome</keyword>
<name>A0ABR1WS67_9PEZI</name>
<dbReference type="EMBL" id="JAQQWN010000005">
    <property type="protein sequence ID" value="KAK8085548.1"/>
    <property type="molecule type" value="Genomic_DNA"/>
</dbReference>
<comment type="caution">
    <text evidence="2">The sequence shown here is derived from an EMBL/GenBank/DDBJ whole genome shotgun (WGS) entry which is preliminary data.</text>
</comment>
<reference evidence="2 3" key="1">
    <citation type="submission" date="2023-01" db="EMBL/GenBank/DDBJ databases">
        <title>Analysis of 21 Apiospora genomes using comparative genomics revels a genus with tremendous synthesis potential of carbohydrate active enzymes and secondary metabolites.</title>
        <authorList>
            <person name="Sorensen T."/>
        </authorList>
    </citation>
    <scope>NUCLEOTIDE SEQUENCE [LARGE SCALE GENOMIC DNA]</scope>
    <source>
        <strain evidence="2 3">CBS 114990</strain>
    </source>
</reference>
<feature type="compositionally biased region" description="Polar residues" evidence="1">
    <location>
        <begin position="1"/>
        <end position="12"/>
    </location>
</feature>
<dbReference type="GeneID" id="92044194"/>
<feature type="region of interest" description="Disordered" evidence="1">
    <location>
        <begin position="1"/>
        <end position="75"/>
    </location>
</feature>
<evidence type="ECO:0000313" key="2">
    <source>
        <dbReference type="EMBL" id="KAK8085548.1"/>
    </source>
</evidence>
<feature type="compositionally biased region" description="Basic and acidic residues" evidence="1">
    <location>
        <begin position="61"/>
        <end position="75"/>
    </location>
</feature>
<dbReference type="RefSeq" id="XP_066670057.1">
    <property type="nucleotide sequence ID" value="XM_066811134.1"/>
</dbReference>
<accession>A0ABR1WS67</accession>
<evidence type="ECO:0000256" key="1">
    <source>
        <dbReference type="SAM" id="MobiDB-lite"/>
    </source>
</evidence>
<sequence length="101" mass="11645">MEGQVQSKNQGKCPTPERVEKEGRQYLDAQRNLENRKGTSSRETGTKVKKRPYVGPITTPGDREGIWDDDDKDNKDDWISQYDEVEKAIESPSGARFYRHD</sequence>